<dbReference type="SUPFAM" id="SSF57850">
    <property type="entry name" value="RING/U-box"/>
    <property type="match status" value="1"/>
</dbReference>
<evidence type="ECO:0000256" key="1">
    <source>
        <dbReference type="ARBA" id="ARBA00004370"/>
    </source>
</evidence>
<sequence length="222" mass="24468">MEIYTSFSSCFAAWVSAISCSLFFAISAFVFAVVGTTLGAMAGARVGLKSKSGFLHGATVGTLMGCILSAEIFKLSLAFWDSDDCVVRFFISLIEKVSHCLKERLIQGRLSPAMNALQETQVDGVFIASKDVRRTQKIPKIELADENIVDTLRNGASCSICLQDFEVGETVCSLPHCHHTFHLPCILKWFDGHCSCPLCRTRLSRTWINVACKMRKELQNAS</sequence>
<evidence type="ECO:0000313" key="9">
    <source>
        <dbReference type="EMBL" id="KAJ9186410.1"/>
    </source>
</evidence>
<dbReference type="EMBL" id="JARPOI010000002">
    <property type="protein sequence ID" value="KAJ9186410.1"/>
    <property type="molecule type" value="Genomic_DNA"/>
</dbReference>
<dbReference type="PROSITE" id="PS50089">
    <property type="entry name" value="ZF_RING_2"/>
    <property type="match status" value="1"/>
</dbReference>
<dbReference type="InterPro" id="IPR013083">
    <property type="entry name" value="Znf_RING/FYVE/PHD"/>
</dbReference>
<organism evidence="9 10">
    <name type="scientific">Hevea brasiliensis</name>
    <name type="common">Para rubber tree</name>
    <name type="synonym">Siphonia brasiliensis</name>
    <dbReference type="NCBI Taxonomy" id="3981"/>
    <lineage>
        <taxon>Eukaryota</taxon>
        <taxon>Viridiplantae</taxon>
        <taxon>Streptophyta</taxon>
        <taxon>Embryophyta</taxon>
        <taxon>Tracheophyta</taxon>
        <taxon>Spermatophyta</taxon>
        <taxon>Magnoliopsida</taxon>
        <taxon>eudicotyledons</taxon>
        <taxon>Gunneridae</taxon>
        <taxon>Pentapetalae</taxon>
        <taxon>rosids</taxon>
        <taxon>fabids</taxon>
        <taxon>Malpighiales</taxon>
        <taxon>Euphorbiaceae</taxon>
        <taxon>Crotonoideae</taxon>
        <taxon>Micrandreae</taxon>
        <taxon>Hevea</taxon>
    </lineage>
</organism>
<name>A0ABQ9N435_HEVBR</name>
<keyword evidence="3 6" id="KW-0863">Zinc-finger</keyword>
<feature type="domain" description="RING-type" evidence="8">
    <location>
        <begin position="158"/>
        <end position="200"/>
    </location>
</feature>
<dbReference type="PANTHER" id="PTHR46151">
    <property type="entry name" value="NEP1-INTERACTING PROTEIN-LIKE 2"/>
    <property type="match status" value="1"/>
</dbReference>
<evidence type="ECO:0000259" key="8">
    <source>
        <dbReference type="PROSITE" id="PS50089"/>
    </source>
</evidence>
<dbReference type="Proteomes" id="UP001174677">
    <property type="component" value="Chromosome 2"/>
</dbReference>
<evidence type="ECO:0000256" key="6">
    <source>
        <dbReference type="PROSITE-ProRule" id="PRU00175"/>
    </source>
</evidence>
<comment type="subcellular location">
    <subcellularLocation>
        <location evidence="1">Membrane</location>
    </subcellularLocation>
</comment>
<evidence type="ECO:0000256" key="2">
    <source>
        <dbReference type="ARBA" id="ARBA00022723"/>
    </source>
</evidence>
<protein>
    <recommendedName>
        <fullName evidence="8">RING-type domain-containing protein</fullName>
    </recommendedName>
</protein>
<gene>
    <name evidence="9" type="ORF">P3X46_001983</name>
</gene>
<feature type="transmembrane region" description="Helical" evidence="7">
    <location>
        <begin position="12"/>
        <end position="34"/>
    </location>
</feature>
<evidence type="ECO:0000256" key="5">
    <source>
        <dbReference type="ARBA" id="ARBA00023136"/>
    </source>
</evidence>
<dbReference type="InterPro" id="IPR001841">
    <property type="entry name" value="Znf_RING"/>
</dbReference>
<keyword evidence="5 7" id="KW-0472">Membrane</keyword>
<comment type="caution">
    <text evidence="9">The sequence shown here is derived from an EMBL/GenBank/DDBJ whole genome shotgun (WGS) entry which is preliminary data.</text>
</comment>
<keyword evidence="7" id="KW-0812">Transmembrane</keyword>
<dbReference type="Gene3D" id="3.30.40.10">
    <property type="entry name" value="Zinc/RING finger domain, C3HC4 (zinc finger)"/>
    <property type="match status" value="1"/>
</dbReference>
<evidence type="ECO:0000256" key="7">
    <source>
        <dbReference type="SAM" id="Phobius"/>
    </source>
</evidence>
<keyword evidence="4" id="KW-0862">Zinc</keyword>
<evidence type="ECO:0000313" key="10">
    <source>
        <dbReference type="Proteomes" id="UP001174677"/>
    </source>
</evidence>
<feature type="transmembrane region" description="Helical" evidence="7">
    <location>
        <begin position="54"/>
        <end position="73"/>
    </location>
</feature>
<keyword evidence="2" id="KW-0479">Metal-binding</keyword>
<evidence type="ECO:0000256" key="3">
    <source>
        <dbReference type="ARBA" id="ARBA00022771"/>
    </source>
</evidence>
<keyword evidence="10" id="KW-1185">Reference proteome</keyword>
<evidence type="ECO:0000256" key="4">
    <source>
        <dbReference type="ARBA" id="ARBA00022833"/>
    </source>
</evidence>
<dbReference type="Pfam" id="PF13639">
    <property type="entry name" value="zf-RING_2"/>
    <property type="match status" value="1"/>
</dbReference>
<keyword evidence="7" id="KW-1133">Transmembrane helix</keyword>
<accession>A0ABQ9N435</accession>
<proteinExistence type="predicted"/>
<dbReference type="PANTHER" id="PTHR46151:SF19">
    <property type="entry name" value="NEP1-INTERACTING PROTEIN 1-LIKE ISOFORM X1"/>
    <property type="match status" value="1"/>
</dbReference>
<dbReference type="SMART" id="SM00184">
    <property type="entry name" value="RING"/>
    <property type="match status" value="1"/>
</dbReference>
<reference evidence="9" key="1">
    <citation type="journal article" date="2023" name="Plant Biotechnol. J.">
        <title>Chromosome-level wild Hevea brasiliensis genome provides new tools for genomic-assisted breeding and valuable loci to elevate rubber yield.</title>
        <authorList>
            <person name="Cheng H."/>
            <person name="Song X."/>
            <person name="Hu Y."/>
            <person name="Wu T."/>
            <person name="Yang Q."/>
            <person name="An Z."/>
            <person name="Feng S."/>
            <person name="Deng Z."/>
            <person name="Wu W."/>
            <person name="Zeng X."/>
            <person name="Tu M."/>
            <person name="Wang X."/>
            <person name="Huang H."/>
        </authorList>
    </citation>
    <scope>NUCLEOTIDE SEQUENCE</scope>
    <source>
        <strain evidence="9">MT/VB/25A 57/8</strain>
    </source>
</reference>